<evidence type="ECO:0000259" key="8">
    <source>
        <dbReference type="Pfam" id="PF04116"/>
    </source>
</evidence>
<feature type="transmembrane region" description="Helical" evidence="7">
    <location>
        <begin position="65"/>
        <end position="83"/>
    </location>
</feature>
<accession>A0ABX7I1D2</accession>
<evidence type="ECO:0000256" key="6">
    <source>
        <dbReference type="ARBA" id="ARBA00023136"/>
    </source>
</evidence>
<keyword evidence="3 7" id="KW-1133">Transmembrane helix</keyword>
<dbReference type="InterPro" id="IPR006694">
    <property type="entry name" value="Fatty_acid_hydroxylase"/>
</dbReference>
<name>A0ABX7I1D2_9BACT</name>
<evidence type="ECO:0000313" key="10">
    <source>
        <dbReference type="Proteomes" id="UP000612680"/>
    </source>
</evidence>
<sequence length="369" mass="42206">MKVDQALARKITRDASLSILLYLAPIVLMFTAFYLTGYKPWQGGGGVPFRVPGFLEDVFKNLSSWGLPVIVLVIGVAEFAAGLYENKWNKNERMLDITCFVVPKIIIRPLVTYYSLQLLPQLLPNLKDVFSWVPFWWAFLIIAVADDLTQYWYHRLHHQLPWLWRFHRTHHSAPYMGMAMASRQNIIYTIFFSQTYLTAALTYVGMGYAALFVKVIKSLITTGAHSSIPWDKPFYENKWLSPVGWVMERLISTPATHHAHHADTADDGIGYYKGNFGNMFFIWDIIFGTGIITRKYPSAYGIKHYMEEEWYAQFAWPILKSKKEGSELSAEGPMVGDAIPEPVLEPIILSHELPLIEPIQAELIPARTA</sequence>
<keyword evidence="2 7" id="KW-0812">Transmembrane</keyword>
<dbReference type="PANTHER" id="PTHR21624">
    <property type="entry name" value="STEROL DESATURASE-RELATED PROTEIN"/>
    <property type="match status" value="1"/>
</dbReference>
<evidence type="ECO:0000256" key="7">
    <source>
        <dbReference type="SAM" id="Phobius"/>
    </source>
</evidence>
<feature type="transmembrane region" description="Helical" evidence="7">
    <location>
        <begin position="95"/>
        <end position="115"/>
    </location>
</feature>
<gene>
    <name evidence="9" type="ORF">HWI92_02575</name>
</gene>
<keyword evidence="10" id="KW-1185">Reference proteome</keyword>
<dbReference type="Pfam" id="PF04116">
    <property type="entry name" value="FA_hydroxylase"/>
    <property type="match status" value="1"/>
</dbReference>
<proteinExistence type="predicted"/>
<organism evidence="9 10">
    <name type="scientific">Dyadobacter sandarakinus</name>
    <dbReference type="NCBI Taxonomy" id="2747268"/>
    <lineage>
        <taxon>Bacteria</taxon>
        <taxon>Pseudomonadati</taxon>
        <taxon>Bacteroidota</taxon>
        <taxon>Cytophagia</taxon>
        <taxon>Cytophagales</taxon>
        <taxon>Spirosomataceae</taxon>
        <taxon>Dyadobacter</taxon>
    </lineage>
</organism>
<dbReference type="InterPro" id="IPR051689">
    <property type="entry name" value="Sterol_desaturase/TMEM195"/>
</dbReference>
<evidence type="ECO:0000256" key="1">
    <source>
        <dbReference type="ARBA" id="ARBA00004127"/>
    </source>
</evidence>
<evidence type="ECO:0000313" key="9">
    <source>
        <dbReference type="EMBL" id="QRQ99880.1"/>
    </source>
</evidence>
<feature type="transmembrane region" description="Helical" evidence="7">
    <location>
        <begin position="20"/>
        <end position="38"/>
    </location>
</feature>
<dbReference type="Proteomes" id="UP000612680">
    <property type="component" value="Chromosome"/>
</dbReference>
<keyword evidence="4" id="KW-0560">Oxidoreductase</keyword>
<feature type="domain" description="Fatty acid hydroxylase" evidence="8">
    <location>
        <begin position="139"/>
        <end position="289"/>
    </location>
</feature>
<dbReference type="RefSeq" id="WP_204660644.1">
    <property type="nucleotide sequence ID" value="NZ_CP056775.1"/>
</dbReference>
<comment type="subcellular location">
    <subcellularLocation>
        <location evidence="1">Endomembrane system</location>
        <topology evidence="1">Multi-pass membrane protein</topology>
    </subcellularLocation>
</comment>
<keyword evidence="5" id="KW-0443">Lipid metabolism</keyword>
<evidence type="ECO:0000256" key="3">
    <source>
        <dbReference type="ARBA" id="ARBA00022989"/>
    </source>
</evidence>
<protein>
    <submittedName>
        <fullName evidence="9">Sterol desaturase family protein</fullName>
    </submittedName>
</protein>
<dbReference type="EMBL" id="CP056775">
    <property type="protein sequence ID" value="QRQ99880.1"/>
    <property type="molecule type" value="Genomic_DNA"/>
</dbReference>
<evidence type="ECO:0000256" key="4">
    <source>
        <dbReference type="ARBA" id="ARBA00023002"/>
    </source>
</evidence>
<dbReference type="PANTHER" id="PTHR21624:SF1">
    <property type="entry name" value="ALKYLGLYCEROL MONOOXYGENASE"/>
    <property type="match status" value="1"/>
</dbReference>
<evidence type="ECO:0000256" key="2">
    <source>
        <dbReference type="ARBA" id="ARBA00022692"/>
    </source>
</evidence>
<keyword evidence="6 7" id="KW-0472">Membrane</keyword>
<evidence type="ECO:0000256" key="5">
    <source>
        <dbReference type="ARBA" id="ARBA00023098"/>
    </source>
</evidence>
<reference evidence="9 10" key="1">
    <citation type="submission" date="2020-06" db="EMBL/GenBank/DDBJ databases">
        <title>Dyadobacter sandarakinus sp. nov., isolated from the soil of the Arctic Yellow River Station.</title>
        <authorList>
            <person name="Zhang Y."/>
            <person name="Peng F."/>
        </authorList>
    </citation>
    <scope>NUCLEOTIDE SEQUENCE [LARGE SCALE GENOMIC DNA]</scope>
    <source>
        <strain evidence="9 10">Q3-56</strain>
    </source>
</reference>
<feature type="transmembrane region" description="Helical" evidence="7">
    <location>
        <begin position="186"/>
        <end position="211"/>
    </location>
</feature>